<evidence type="ECO:0000256" key="9">
    <source>
        <dbReference type="ARBA" id="ARBA00022898"/>
    </source>
</evidence>
<dbReference type="InterPro" id="IPR007197">
    <property type="entry name" value="rSAM"/>
</dbReference>
<proteinExistence type="inferred from homology"/>
<dbReference type="InterPro" id="IPR013785">
    <property type="entry name" value="Aldolase_TIM"/>
</dbReference>
<dbReference type="PANTHER" id="PTHR30538">
    <property type="entry name" value="LYSINE 2,3-AMINOMUTASE-RELATED"/>
    <property type="match status" value="1"/>
</dbReference>
<dbReference type="SUPFAM" id="SSF102114">
    <property type="entry name" value="Radical SAM enzymes"/>
    <property type="match status" value="1"/>
</dbReference>
<evidence type="ECO:0000256" key="12">
    <source>
        <dbReference type="ARBA" id="ARBA00023235"/>
    </source>
</evidence>
<dbReference type="Pfam" id="PF04055">
    <property type="entry name" value="Radical_SAM"/>
    <property type="match status" value="1"/>
</dbReference>
<dbReference type="InterPro" id="IPR058240">
    <property type="entry name" value="rSAM_sf"/>
</dbReference>
<evidence type="ECO:0000313" key="16">
    <source>
        <dbReference type="Proteomes" id="UP001156682"/>
    </source>
</evidence>
<evidence type="ECO:0000256" key="11">
    <source>
        <dbReference type="ARBA" id="ARBA00023014"/>
    </source>
</evidence>
<evidence type="ECO:0000256" key="13">
    <source>
        <dbReference type="ARBA" id="ARBA00030756"/>
    </source>
</evidence>
<sequence length="337" mass="37419">MIPKTLATLHWTEQLKQAVRDPLTLCQQLNINPTQLPGGIAGLEKGQQLFKTLVPQAFIQLMQPGNPLDPLLQQVLPLGAEGQAQAGFVSDPLQEKSYNPLPGLIHKYTSRVLLTTSGACAVNCRYCFRRHFPYAENSLSTHASQAIIDYLKQHPKINEVILSGGDPLATPDTRLATRVKQLETLPQLKRLRIHTRLPVVIPARINSEFLSWITATRLKVILVVHINHPQEIGAELVESLQRLKQAGVLLLNQSVILAGINDQASILAELSEKLFEQGILPYYLHTLDPVAGAAHFAIDDKRARQIYAELLAELPGFLVPKLVREYPNQPAKTPLGW</sequence>
<keyword evidence="12" id="KW-0413">Isomerase</keyword>
<name>A0ABQ5ZZI0_9GAMM</name>
<comment type="catalytic activity">
    <reaction evidence="1">
        <text>L-lysine = D-beta-lysine</text>
        <dbReference type="Rhea" id="RHEA:44148"/>
        <dbReference type="ChEBI" id="CHEBI:32551"/>
        <dbReference type="ChEBI" id="CHEBI:84138"/>
    </reaction>
</comment>
<dbReference type="SFLD" id="SFLDF00314">
    <property type="entry name" value="L-lysine_2_3-aminomutase_(yjeK"/>
    <property type="match status" value="1"/>
</dbReference>
<dbReference type="CDD" id="cd01335">
    <property type="entry name" value="Radical_SAM"/>
    <property type="match status" value="1"/>
</dbReference>
<dbReference type="InterPro" id="IPR022462">
    <property type="entry name" value="EpmB"/>
</dbReference>
<keyword evidence="16" id="KW-1185">Reference proteome</keyword>
<evidence type="ECO:0000256" key="8">
    <source>
        <dbReference type="ARBA" id="ARBA00022723"/>
    </source>
</evidence>
<evidence type="ECO:0000259" key="14">
    <source>
        <dbReference type="PROSITE" id="PS51918"/>
    </source>
</evidence>
<gene>
    <name evidence="15" type="ORF">GCM10007878_08430</name>
</gene>
<dbReference type="PIRSF" id="PIRSF004911">
    <property type="entry name" value="DUF160"/>
    <property type="match status" value="1"/>
</dbReference>
<comment type="cofactor">
    <cofactor evidence="2">
        <name>pyridoxal 5'-phosphate</name>
        <dbReference type="ChEBI" id="CHEBI:597326"/>
    </cofactor>
</comment>
<organism evidence="15 16">
    <name type="scientific">Marinospirillum insulare</name>
    <dbReference type="NCBI Taxonomy" id="217169"/>
    <lineage>
        <taxon>Bacteria</taxon>
        <taxon>Pseudomonadati</taxon>
        <taxon>Pseudomonadota</taxon>
        <taxon>Gammaproteobacteria</taxon>
        <taxon>Oceanospirillales</taxon>
        <taxon>Oceanospirillaceae</taxon>
        <taxon>Marinospirillum</taxon>
    </lineage>
</organism>
<dbReference type="InterPro" id="IPR003739">
    <property type="entry name" value="Lys_aminomutase/Glu_NH3_mut"/>
</dbReference>
<keyword evidence="9" id="KW-0663">Pyridoxal phosphate</keyword>
<evidence type="ECO:0000256" key="3">
    <source>
        <dbReference type="ARBA" id="ARBA00001966"/>
    </source>
</evidence>
<comment type="caution">
    <text evidence="15">The sequence shown here is derived from an EMBL/GenBank/DDBJ whole genome shotgun (WGS) entry which is preliminary data.</text>
</comment>
<dbReference type="NCBIfam" id="TIGR00238">
    <property type="entry name" value="KamA family radical SAM protein"/>
    <property type="match status" value="1"/>
</dbReference>
<dbReference type="PANTHER" id="PTHR30538:SF1">
    <property type="entry name" value="L-LYSINE 2,3-AMINOMUTASE"/>
    <property type="match status" value="1"/>
</dbReference>
<keyword evidence="10" id="KW-0408">Iron</keyword>
<feature type="domain" description="Radical SAM core" evidence="14">
    <location>
        <begin position="106"/>
        <end position="330"/>
    </location>
</feature>
<dbReference type="EMBL" id="BSOR01000015">
    <property type="protein sequence ID" value="GLR63408.1"/>
    <property type="molecule type" value="Genomic_DNA"/>
</dbReference>
<dbReference type="Proteomes" id="UP001156682">
    <property type="component" value="Unassembled WGS sequence"/>
</dbReference>
<comment type="cofactor">
    <cofactor evidence="3">
        <name>[4Fe-4S] cluster</name>
        <dbReference type="ChEBI" id="CHEBI:49883"/>
    </cofactor>
</comment>
<evidence type="ECO:0000256" key="5">
    <source>
        <dbReference type="ARBA" id="ARBA00022363"/>
    </source>
</evidence>
<dbReference type="SFLD" id="SFLDS00029">
    <property type="entry name" value="Radical_SAM"/>
    <property type="match status" value="1"/>
</dbReference>
<dbReference type="Gene3D" id="3.20.20.70">
    <property type="entry name" value="Aldolase class I"/>
    <property type="match status" value="1"/>
</dbReference>
<evidence type="ECO:0000313" key="15">
    <source>
        <dbReference type="EMBL" id="GLR63408.1"/>
    </source>
</evidence>
<comment type="similarity">
    <text evidence="4">Belongs to the radical SAM superfamily. KamA family.</text>
</comment>
<keyword evidence="8" id="KW-0479">Metal-binding</keyword>
<dbReference type="PROSITE" id="PS51918">
    <property type="entry name" value="RADICAL_SAM"/>
    <property type="match status" value="1"/>
</dbReference>
<keyword evidence="6" id="KW-0004">4Fe-4S</keyword>
<evidence type="ECO:0000256" key="2">
    <source>
        <dbReference type="ARBA" id="ARBA00001933"/>
    </source>
</evidence>
<dbReference type="NCBIfam" id="TIGR03821">
    <property type="entry name" value="EFP_modif_epmB"/>
    <property type="match status" value="1"/>
</dbReference>
<dbReference type="SFLD" id="SFLDG01070">
    <property type="entry name" value="PLP-dependent"/>
    <property type="match status" value="1"/>
</dbReference>
<protein>
    <recommendedName>
        <fullName evidence="5">L-lysine 2,3-aminomutase</fullName>
    </recommendedName>
    <alternativeName>
        <fullName evidence="13">EF-P post-translational modification enzyme B</fullName>
    </alternativeName>
</protein>
<dbReference type="RefSeq" id="WP_051610597.1">
    <property type="nucleotide sequence ID" value="NZ_BSOR01000015.1"/>
</dbReference>
<accession>A0ABQ5ZZI0</accession>
<reference evidence="16" key="1">
    <citation type="journal article" date="2019" name="Int. J. Syst. Evol. Microbiol.">
        <title>The Global Catalogue of Microorganisms (GCM) 10K type strain sequencing project: providing services to taxonomists for standard genome sequencing and annotation.</title>
        <authorList>
            <consortium name="The Broad Institute Genomics Platform"/>
            <consortium name="The Broad Institute Genome Sequencing Center for Infectious Disease"/>
            <person name="Wu L."/>
            <person name="Ma J."/>
        </authorList>
    </citation>
    <scope>NUCLEOTIDE SEQUENCE [LARGE SCALE GENOMIC DNA]</scope>
    <source>
        <strain evidence="16">NBRC 100033</strain>
    </source>
</reference>
<evidence type="ECO:0000256" key="6">
    <source>
        <dbReference type="ARBA" id="ARBA00022485"/>
    </source>
</evidence>
<keyword evidence="7" id="KW-0949">S-adenosyl-L-methionine</keyword>
<evidence type="ECO:0000256" key="10">
    <source>
        <dbReference type="ARBA" id="ARBA00023004"/>
    </source>
</evidence>
<evidence type="ECO:0000256" key="7">
    <source>
        <dbReference type="ARBA" id="ARBA00022691"/>
    </source>
</evidence>
<evidence type="ECO:0000256" key="1">
    <source>
        <dbReference type="ARBA" id="ARBA00001352"/>
    </source>
</evidence>
<keyword evidence="11" id="KW-0411">Iron-sulfur</keyword>
<evidence type="ECO:0000256" key="4">
    <source>
        <dbReference type="ARBA" id="ARBA00008703"/>
    </source>
</evidence>